<reference evidence="1 2" key="1">
    <citation type="submission" date="2014-11" db="EMBL/GenBank/DDBJ databases">
        <title>Symbiosis island explosion on the genome of extra-slow-growing strains of soybean bradyrhizobia with massive insertion sequences.</title>
        <authorList>
            <person name="Iida T."/>
            <person name="Minamisawa K."/>
        </authorList>
    </citation>
    <scope>NUCLEOTIDE SEQUENCE [LARGE SCALE GENOMIC DNA]</scope>
    <source>
        <strain evidence="1 2">NK6</strain>
    </source>
</reference>
<sequence length="31" mass="3567">MRPGIDYSRTMPARCRLLLDFRVLGDQLASD</sequence>
<dbReference type="Proteomes" id="UP000063308">
    <property type="component" value="Chromosome"/>
</dbReference>
<evidence type="ECO:0000313" key="2">
    <source>
        <dbReference type="Proteomes" id="UP000063308"/>
    </source>
</evidence>
<dbReference type="EMBL" id="AP014685">
    <property type="protein sequence ID" value="BAR53776.1"/>
    <property type="molecule type" value="Genomic_DNA"/>
</dbReference>
<proteinExistence type="predicted"/>
<evidence type="ECO:0000313" key="1">
    <source>
        <dbReference type="EMBL" id="BAR53776.1"/>
    </source>
</evidence>
<dbReference type="AlphaFoldDB" id="A0A0E4BKG3"/>
<gene>
    <name evidence="1" type="ORF">NK6_591</name>
</gene>
<protein>
    <submittedName>
        <fullName evidence="1">Uncharacterized protein</fullName>
    </submittedName>
</protein>
<name>A0A0E4BKG3_9BRAD</name>
<accession>A0A0E4BKG3</accession>
<organism evidence="1 2">
    <name type="scientific">Bradyrhizobium diazoefficiens</name>
    <dbReference type="NCBI Taxonomy" id="1355477"/>
    <lineage>
        <taxon>Bacteria</taxon>
        <taxon>Pseudomonadati</taxon>
        <taxon>Pseudomonadota</taxon>
        <taxon>Alphaproteobacteria</taxon>
        <taxon>Hyphomicrobiales</taxon>
        <taxon>Nitrobacteraceae</taxon>
        <taxon>Bradyrhizobium</taxon>
    </lineage>
</organism>